<reference evidence="2" key="1">
    <citation type="submission" date="2019-04" db="EMBL/GenBank/DDBJ databases">
        <authorList>
            <person name="Melise S."/>
            <person name="Noan J."/>
            <person name="Okalmin O."/>
        </authorList>
    </citation>
    <scope>NUCLEOTIDE SEQUENCE</scope>
    <source>
        <strain evidence="2">FN9</strain>
    </source>
</reference>
<accession>A0A4E9DU45</accession>
<gene>
    <name evidence="2" type="ORF">FUG_LOCUS89476</name>
</gene>
<organism evidence="2">
    <name type="scientific">Gibberella zeae</name>
    <name type="common">Wheat head blight fungus</name>
    <name type="synonym">Fusarium graminearum</name>
    <dbReference type="NCBI Taxonomy" id="5518"/>
    <lineage>
        <taxon>Eukaryota</taxon>
        <taxon>Fungi</taxon>
        <taxon>Dikarya</taxon>
        <taxon>Ascomycota</taxon>
        <taxon>Pezizomycotina</taxon>
        <taxon>Sordariomycetes</taxon>
        <taxon>Hypocreomycetidae</taxon>
        <taxon>Hypocreales</taxon>
        <taxon>Nectriaceae</taxon>
        <taxon>Fusarium</taxon>
    </lineage>
</organism>
<protein>
    <submittedName>
        <fullName evidence="2">Uncharacterized protein</fullName>
    </submittedName>
</protein>
<evidence type="ECO:0000313" key="2">
    <source>
        <dbReference type="EMBL" id="VIO53691.1"/>
    </source>
</evidence>
<sequence>MQIKSVPSPDARSRNGRDHRSGGNASPFLYKAQALAPCPAATGTSSSTSSGERGLAELSEVTVRSSGLALAPATVDDRSIDFPFPSLLIVALHNTNTKSPLSLQDILFFFTSHNIAHASPSRNPTGRPRLSERHESETESPRHGPCLVLYKLNHAKKHSQNTVLCTSHAAIQDTTVPPPCSAYPGLAPLPTEPHPLLYQQVSIRHQIIAQVPPEYVRLCTVCTVSSSSPARVQFRVPVLGGHDLKSKLASPTTTLVGPGSKIF</sequence>
<evidence type="ECO:0000256" key="1">
    <source>
        <dbReference type="SAM" id="MobiDB-lite"/>
    </source>
</evidence>
<dbReference type="EMBL" id="CAAKMV010000066">
    <property type="protein sequence ID" value="VIO53691.1"/>
    <property type="molecule type" value="Genomic_DNA"/>
</dbReference>
<feature type="region of interest" description="Disordered" evidence="1">
    <location>
        <begin position="118"/>
        <end position="142"/>
    </location>
</feature>
<dbReference type="AlphaFoldDB" id="A0A4E9DU45"/>
<feature type="compositionally biased region" description="Basic and acidic residues" evidence="1">
    <location>
        <begin position="129"/>
        <end position="142"/>
    </location>
</feature>
<feature type="region of interest" description="Disordered" evidence="1">
    <location>
        <begin position="1"/>
        <end position="26"/>
    </location>
</feature>
<feature type="compositionally biased region" description="Basic and acidic residues" evidence="1">
    <location>
        <begin position="11"/>
        <end position="21"/>
    </location>
</feature>
<proteinExistence type="predicted"/>
<name>A0A4E9DU45_GIBZA</name>